<evidence type="ECO:0000313" key="2">
    <source>
        <dbReference type="Proteomes" id="UP000033662"/>
    </source>
</evidence>
<gene>
    <name evidence="1" type="ORF">VP02_10550</name>
</gene>
<dbReference type="OrthoDB" id="6896393at2"/>
<comment type="caution">
    <text evidence="1">The sequence shown here is derived from an EMBL/GenBank/DDBJ whole genome shotgun (WGS) entry which is preliminary data.</text>
</comment>
<reference evidence="1 2" key="1">
    <citation type="submission" date="2015-03" db="EMBL/GenBank/DDBJ databases">
        <title>Pseudomonas fluorescens 1855-344 Genome sequencing and assembly.</title>
        <authorList>
            <person name="Eng W.W.H."/>
            <person name="Gan H.M."/>
            <person name="Savka M.A."/>
        </authorList>
    </citation>
    <scope>NUCLEOTIDE SEQUENCE [LARGE SCALE GENOMIC DNA]</scope>
    <source>
        <strain evidence="1 2">1855-344</strain>
    </source>
</reference>
<accession>A0A0F4XR65</accession>
<sequence length="104" mass="11569">MKITTKDWTAQIDRMPGAASFRTFGTVTVANSGVTPTLVRSDRQDKSFDLRLDLKLEHSDGVSLPVLTDKFVEYKELGDSNVTGVSIFFEGQLLHHIDEVLVTN</sequence>
<dbReference type="PATRIC" id="fig|132476.4.peg.6177"/>
<name>A0A0F4XR65_9PSED</name>
<dbReference type="Proteomes" id="UP000033662">
    <property type="component" value="Unassembled WGS sequence"/>
</dbReference>
<dbReference type="EMBL" id="JZXC01000008">
    <property type="protein sequence ID" value="KKA07903.1"/>
    <property type="molecule type" value="Genomic_DNA"/>
</dbReference>
<organism evidence="1 2">
    <name type="scientific">Pseudomonas kilonensis</name>
    <dbReference type="NCBI Taxonomy" id="132476"/>
    <lineage>
        <taxon>Bacteria</taxon>
        <taxon>Pseudomonadati</taxon>
        <taxon>Pseudomonadota</taxon>
        <taxon>Gammaproteobacteria</taxon>
        <taxon>Pseudomonadales</taxon>
        <taxon>Pseudomonadaceae</taxon>
        <taxon>Pseudomonas</taxon>
    </lineage>
</organism>
<dbReference type="AlphaFoldDB" id="A0A0F4XR65"/>
<proteinExistence type="predicted"/>
<protein>
    <submittedName>
        <fullName evidence="1">Uncharacterized protein</fullName>
    </submittedName>
</protein>
<evidence type="ECO:0000313" key="1">
    <source>
        <dbReference type="EMBL" id="KKA07903.1"/>
    </source>
</evidence>